<proteinExistence type="predicted"/>
<gene>
    <name evidence="1" type="ORF">N866_10080</name>
</gene>
<dbReference type="Pfam" id="PF06953">
    <property type="entry name" value="ArsD"/>
    <property type="match status" value="1"/>
</dbReference>
<name>A0A021VYR4_9CELL</name>
<dbReference type="GO" id="GO:0003677">
    <property type="term" value="F:DNA binding"/>
    <property type="evidence" value="ECO:0007669"/>
    <property type="project" value="InterPro"/>
</dbReference>
<dbReference type="EMBL" id="AXCW01000003">
    <property type="protein sequence ID" value="EYR65155.1"/>
    <property type="molecule type" value="Genomic_DNA"/>
</dbReference>
<comment type="caution">
    <text evidence="1">The sequence shown here is derived from an EMBL/GenBank/DDBJ whole genome shotgun (WGS) entry which is preliminary data.</text>
</comment>
<protein>
    <submittedName>
        <fullName evidence="1">Arsenic resistance operon repressor</fullName>
    </submittedName>
</protein>
<dbReference type="InterPro" id="IPR010712">
    <property type="entry name" value="Arsenical-R_ArsD"/>
</dbReference>
<evidence type="ECO:0000313" key="1">
    <source>
        <dbReference type="EMBL" id="EYR65155.1"/>
    </source>
</evidence>
<accession>A0A021VYR4</accession>
<keyword evidence="2" id="KW-1185">Reference proteome</keyword>
<dbReference type="AlphaFoldDB" id="A0A021VYR4"/>
<organism evidence="1 2">
    <name type="scientific">Actinotalea ferrariae CF5-4</name>
    <dbReference type="NCBI Taxonomy" id="948458"/>
    <lineage>
        <taxon>Bacteria</taxon>
        <taxon>Bacillati</taxon>
        <taxon>Actinomycetota</taxon>
        <taxon>Actinomycetes</taxon>
        <taxon>Micrococcales</taxon>
        <taxon>Cellulomonadaceae</taxon>
        <taxon>Actinotalea</taxon>
    </lineage>
</organism>
<dbReference type="RefSeq" id="WP_081802192.1">
    <property type="nucleotide sequence ID" value="NZ_AXCW01000003.1"/>
</dbReference>
<dbReference type="GO" id="GO:0045892">
    <property type="term" value="P:negative regulation of DNA-templated transcription"/>
    <property type="evidence" value="ECO:0007669"/>
    <property type="project" value="InterPro"/>
</dbReference>
<sequence length="140" mass="13961">MSTIEVFEPAMCCSTGVCGTDVPQELVTFSADLDWLRGRGQDVARFNLASEPAAFAGRPAVLDLLQVSGSEGLPLVLVDGAVAMAGRYPGRAELARWAGVAAEPAPSAVPTPDAPPAPSAVPAPAAVLPLAGGCCGGGSC</sequence>
<dbReference type="GO" id="GO:0046685">
    <property type="term" value="P:response to arsenic-containing substance"/>
    <property type="evidence" value="ECO:0007669"/>
    <property type="project" value="InterPro"/>
</dbReference>
<dbReference type="Gene3D" id="3.40.30.10">
    <property type="entry name" value="Glutaredoxin"/>
    <property type="match status" value="1"/>
</dbReference>
<dbReference type="NCBIfam" id="NF033727">
    <property type="entry name" value="chaperon_ArsD"/>
    <property type="match status" value="1"/>
</dbReference>
<dbReference type="OrthoDB" id="9801358at2"/>
<evidence type="ECO:0000313" key="2">
    <source>
        <dbReference type="Proteomes" id="UP000019753"/>
    </source>
</evidence>
<dbReference type="Proteomes" id="UP000019753">
    <property type="component" value="Unassembled WGS sequence"/>
</dbReference>
<reference evidence="1 2" key="1">
    <citation type="submission" date="2014-01" db="EMBL/GenBank/DDBJ databases">
        <title>Actinotalea ferrariae CF5-4.</title>
        <authorList>
            <person name="Chen F."/>
            <person name="Li Y."/>
            <person name="Wang G."/>
        </authorList>
    </citation>
    <scope>NUCLEOTIDE SEQUENCE [LARGE SCALE GENOMIC DNA]</scope>
    <source>
        <strain evidence="1 2">CF5-4</strain>
    </source>
</reference>